<dbReference type="AlphaFoldDB" id="A0A4R4SWG7"/>
<feature type="region of interest" description="Disordered" evidence="1">
    <location>
        <begin position="186"/>
        <end position="212"/>
    </location>
</feature>
<feature type="region of interest" description="Disordered" evidence="1">
    <location>
        <begin position="424"/>
        <end position="444"/>
    </location>
</feature>
<sequence>MSGAADEAAEELVLAALPPIAGRGFAATWWGLSWLKALEDTALDTARLRQGRRAARGGAVGAVSVRPGRLTAVVRDADGASYRADVLLRRLTDAEWDRLLRTVAGEAGHIAALLDRDMPSQLVADAEAAGVELLPGIGDLDPECECGEWDHCAHTAALCYQVARLLDTDPFLLLLLRGRGERGLTDELQRRSAAHAERTPRAAPAAEPASPGVPAVEVWAEAVPPPPAPPPAVGSPGTVPSLRTDTPPEGGLDVGALEFIAQDTATRATRLLAEALAPGHAASVPPAPLSVWEDAVRLAAGGPPAAVVGRLARGCGRTPRALEIAVRAWGFGGPAALATVDGGRETAPEGPERRRARERLAAAWADEESRPALRGTGDHWTVVGKGIQLRLGPDGRWWPYRKHAGHWWPTGRGERDPAAALAVARAGADDDVGGRPGEPGPAAD</sequence>
<keyword evidence="2" id="KW-0067">ATP-binding</keyword>
<comment type="caution">
    <text evidence="2">The sequence shown here is derived from an EMBL/GenBank/DDBJ whole genome shotgun (WGS) entry which is preliminary data.</text>
</comment>
<dbReference type="Proteomes" id="UP000295345">
    <property type="component" value="Unassembled WGS sequence"/>
</dbReference>
<keyword evidence="2" id="KW-0547">Nucleotide-binding</keyword>
<keyword evidence="2" id="KW-0347">Helicase</keyword>
<protein>
    <submittedName>
        <fullName evidence="2">SWF or SNF family helicase</fullName>
    </submittedName>
</protein>
<keyword evidence="2" id="KW-0378">Hydrolase</keyword>
<proteinExistence type="predicted"/>
<dbReference type="EMBL" id="SMKI01000374">
    <property type="protein sequence ID" value="TDC68497.1"/>
    <property type="molecule type" value="Genomic_DNA"/>
</dbReference>
<dbReference type="PANTHER" id="PTHR38133">
    <property type="entry name" value="SLR1429 PROTEIN"/>
    <property type="match status" value="1"/>
</dbReference>
<accession>A0A4R4SWG7</accession>
<feature type="compositionally biased region" description="Low complexity" evidence="1">
    <location>
        <begin position="201"/>
        <end position="212"/>
    </location>
</feature>
<evidence type="ECO:0000313" key="2">
    <source>
        <dbReference type="EMBL" id="TDC68497.1"/>
    </source>
</evidence>
<dbReference type="GO" id="GO:0004386">
    <property type="term" value="F:helicase activity"/>
    <property type="evidence" value="ECO:0007669"/>
    <property type="project" value="UniProtKB-KW"/>
</dbReference>
<dbReference type="RefSeq" id="WP_132820830.1">
    <property type="nucleotide sequence ID" value="NZ_SMKI01000374.1"/>
</dbReference>
<evidence type="ECO:0000313" key="3">
    <source>
        <dbReference type="Proteomes" id="UP000295345"/>
    </source>
</evidence>
<name>A0A4R4SWG7_9ACTN</name>
<keyword evidence="3" id="KW-1185">Reference proteome</keyword>
<dbReference type="PANTHER" id="PTHR38133:SF1">
    <property type="entry name" value="SLR1429 PROTEIN"/>
    <property type="match status" value="1"/>
</dbReference>
<feature type="compositionally biased region" description="Basic and acidic residues" evidence="1">
    <location>
        <begin position="186"/>
        <end position="200"/>
    </location>
</feature>
<organism evidence="2 3">
    <name type="scientific">Streptomyces hainanensis</name>
    <dbReference type="NCBI Taxonomy" id="402648"/>
    <lineage>
        <taxon>Bacteria</taxon>
        <taxon>Bacillati</taxon>
        <taxon>Actinomycetota</taxon>
        <taxon>Actinomycetes</taxon>
        <taxon>Kitasatosporales</taxon>
        <taxon>Streptomycetaceae</taxon>
        <taxon>Streptomyces</taxon>
    </lineage>
</organism>
<dbReference type="OrthoDB" id="188274at2"/>
<reference evidence="2 3" key="1">
    <citation type="submission" date="2019-03" db="EMBL/GenBank/DDBJ databases">
        <title>Draft genome sequences of novel Actinobacteria.</title>
        <authorList>
            <person name="Sahin N."/>
            <person name="Ay H."/>
            <person name="Saygin H."/>
        </authorList>
    </citation>
    <scope>NUCLEOTIDE SEQUENCE [LARGE SCALE GENOMIC DNA]</scope>
    <source>
        <strain evidence="2 3">DSM 41900</strain>
    </source>
</reference>
<gene>
    <name evidence="2" type="ORF">E1283_27310</name>
</gene>
<evidence type="ECO:0000256" key="1">
    <source>
        <dbReference type="SAM" id="MobiDB-lite"/>
    </source>
</evidence>